<protein>
    <submittedName>
        <fullName evidence="1">Uncharacterized protein</fullName>
    </submittedName>
</protein>
<organism evidence="1 2">
    <name type="scientific">Lipingzhangella rawalii</name>
    <dbReference type="NCBI Taxonomy" id="2055835"/>
    <lineage>
        <taxon>Bacteria</taxon>
        <taxon>Bacillati</taxon>
        <taxon>Actinomycetota</taxon>
        <taxon>Actinomycetes</taxon>
        <taxon>Streptosporangiales</taxon>
        <taxon>Nocardiopsidaceae</taxon>
        <taxon>Lipingzhangella</taxon>
    </lineage>
</organism>
<dbReference type="RefSeq" id="WP_310912384.1">
    <property type="nucleotide sequence ID" value="NZ_JAVLVT010000004.1"/>
</dbReference>
<comment type="caution">
    <text evidence="1">The sequence shown here is derived from an EMBL/GenBank/DDBJ whole genome shotgun (WGS) entry which is preliminary data.</text>
</comment>
<dbReference type="Proteomes" id="UP001250214">
    <property type="component" value="Unassembled WGS sequence"/>
</dbReference>
<proteinExistence type="predicted"/>
<sequence>MSIEYRQKIDEHLRKEFGSSVKWNIRSFDSGSIAITIQAPSFVAVLDGAPEGEWGVSVDPDESEAFTGHHDVVESFSEAIDIIHATLNQR</sequence>
<accession>A0ABU2H6B4</accession>
<reference evidence="2" key="1">
    <citation type="submission" date="2023-07" db="EMBL/GenBank/DDBJ databases">
        <title>Novel species in the genus Lipingzhangella isolated from Sambhar Salt Lake.</title>
        <authorList>
            <person name="Jiya N."/>
            <person name="Kajale S."/>
            <person name="Sharma A."/>
        </authorList>
    </citation>
    <scope>NUCLEOTIDE SEQUENCE [LARGE SCALE GENOMIC DNA]</scope>
    <source>
        <strain evidence="2">LS1_29</strain>
    </source>
</reference>
<gene>
    <name evidence="1" type="ORF">RIF23_11065</name>
</gene>
<keyword evidence="2" id="KW-1185">Reference proteome</keyword>
<evidence type="ECO:0000313" key="2">
    <source>
        <dbReference type="Proteomes" id="UP001250214"/>
    </source>
</evidence>
<name>A0ABU2H6B4_9ACTN</name>
<evidence type="ECO:0000313" key="1">
    <source>
        <dbReference type="EMBL" id="MDS1270841.1"/>
    </source>
</evidence>
<dbReference type="EMBL" id="JAVLVT010000004">
    <property type="protein sequence ID" value="MDS1270841.1"/>
    <property type="molecule type" value="Genomic_DNA"/>
</dbReference>